<protein>
    <recommendedName>
        <fullName evidence="4">ACT domain containing protein</fullName>
    </recommendedName>
</protein>
<dbReference type="Proteomes" id="UP000237000">
    <property type="component" value="Unassembled WGS sequence"/>
</dbReference>
<feature type="region of interest" description="Disordered" evidence="1">
    <location>
        <begin position="1"/>
        <end position="25"/>
    </location>
</feature>
<evidence type="ECO:0000313" key="2">
    <source>
        <dbReference type="EMBL" id="PON97137.1"/>
    </source>
</evidence>
<dbReference type="PANTHER" id="PTHR45959:SF2">
    <property type="entry name" value="BHLH TRANSCRIPTION FACTOR"/>
    <property type="match status" value="1"/>
</dbReference>
<dbReference type="EMBL" id="JXTC01000034">
    <property type="protein sequence ID" value="PON97137.1"/>
    <property type="molecule type" value="Genomic_DNA"/>
</dbReference>
<proteinExistence type="predicted"/>
<accession>A0A2P5FH63</accession>
<evidence type="ECO:0000313" key="3">
    <source>
        <dbReference type="Proteomes" id="UP000237000"/>
    </source>
</evidence>
<dbReference type="InParanoid" id="A0A2P5FH63"/>
<feature type="compositionally biased region" description="Polar residues" evidence="1">
    <location>
        <begin position="1"/>
        <end position="17"/>
    </location>
</feature>
<comment type="caution">
    <text evidence="2">The sequence shown here is derived from an EMBL/GenBank/DDBJ whole genome shotgun (WGS) entry which is preliminary data.</text>
</comment>
<feature type="non-terminal residue" evidence="2">
    <location>
        <position position="84"/>
    </location>
</feature>
<reference evidence="3" key="1">
    <citation type="submission" date="2016-06" db="EMBL/GenBank/DDBJ databases">
        <title>Parallel loss of symbiosis genes in relatives of nitrogen-fixing non-legume Parasponia.</title>
        <authorList>
            <person name="Van Velzen R."/>
            <person name="Holmer R."/>
            <person name="Bu F."/>
            <person name="Rutten L."/>
            <person name="Van Zeijl A."/>
            <person name="Liu W."/>
            <person name="Santuari L."/>
            <person name="Cao Q."/>
            <person name="Sharma T."/>
            <person name="Shen D."/>
            <person name="Roswanjaya Y."/>
            <person name="Wardhani T."/>
            <person name="Kalhor M.S."/>
            <person name="Jansen J."/>
            <person name="Van den Hoogen J."/>
            <person name="Gungor B."/>
            <person name="Hartog M."/>
            <person name="Hontelez J."/>
            <person name="Verver J."/>
            <person name="Yang W.-C."/>
            <person name="Schijlen E."/>
            <person name="Repin R."/>
            <person name="Schilthuizen M."/>
            <person name="Schranz E."/>
            <person name="Heidstra R."/>
            <person name="Miyata K."/>
            <person name="Fedorova E."/>
            <person name="Kohlen W."/>
            <person name="Bisseling T."/>
            <person name="Smit S."/>
            <person name="Geurts R."/>
        </authorList>
    </citation>
    <scope>NUCLEOTIDE SEQUENCE [LARGE SCALE GENOMIC DNA]</scope>
    <source>
        <strain evidence="3">cv. RG33-2</strain>
    </source>
</reference>
<evidence type="ECO:0000256" key="1">
    <source>
        <dbReference type="SAM" id="MobiDB-lite"/>
    </source>
</evidence>
<keyword evidence="3" id="KW-1185">Reference proteome</keyword>
<dbReference type="InterPro" id="IPR052610">
    <property type="entry name" value="bHLH_transcription_regulator"/>
</dbReference>
<dbReference type="PANTHER" id="PTHR45959">
    <property type="entry name" value="BHLH TRANSCRIPTION FACTOR"/>
    <property type="match status" value="1"/>
</dbReference>
<organism evidence="2 3">
    <name type="scientific">Trema orientale</name>
    <name type="common">Charcoal tree</name>
    <name type="synonym">Celtis orientalis</name>
    <dbReference type="NCBI Taxonomy" id="63057"/>
    <lineage>
        <taxon>Eukaryota</taxon>
        <taxon>Viridiplantae</taxon>
        <taxon>Streptophyta</taxon>
        <taxon>Embryophyta</taxon>
        <taxon>Tracheophyta</taxon>
        <taxon>Spermatophyta</taxon>
        <taxon>Magnoliopsida</taxon>
        <taxon>eudicotyledons</taxon>
        <taxon>Gunneridae</taxon>
        <taxon>Pentapetalae</taxon>
        <taxon>rosids</taxon>
        <taxon>fabids</taxon>
        <taxon>Rosales</taxon>
        <taxon>Cannabaceae</taxon>
        <taxon>Trema</taxon>
    </lineage>
</organism>
<sequence length="84" mass="9139">MDDNNKISSSDDGNSPKFSKKPLPEIEARVSNKDVSIRIYCEKQNGGSNLANILTEIEKLYLTIVNTSVLPLGSSTVDITIVAQ</sequence>
<dbReference type="AlphaFoldDB" id="A0A2P5FH63"/>
<dbReference type="OrthoDB" id="690068at2759"/>
<name>A0A2P5FH63_TREOI</name>
<evidence type="ECO:0008006" key="4">
    <source>
        <dbReference type="Google" id="ProtNLM"/>
    </source>
</evidence>
<dbReference type="STRING" id="63057.A0A2P5FH63"/>
<gene>
    <name evidence="2" type="ORF">TorRG33x02_071870</name>
</gene>